<dbReference type="InterPro" id="IPR012763">
    <property type="entry name" value="DNA_pol_III_sug/sutau_N"/>
</dbReference>
<proteinExistence type="inferred from homology"/>
<evidence type="ECO:0000256" key="9">
    <source>
        <dbReference type="ARBA" id="ARBA00022932"/>
    </source>
</evidence>
<keyword evidence="7" id="KW-0862">Zinc</keyword>
<dbReference type="PRINTS" id="PR00300">
    <property type="entry name" value="CLPPROTEASEA"/>
</dbReference>
<dbReference type="InterPro" id="IPR027417">
    <property type="entry name" value="P-loop_NTPase"/>
</dbReference>
<comment type="subunit">
    <text evidence="11">DNA polymerase III contains a core (composed of alpha, epsilon and theta chains) that associates with a tau subunit. This core dimerizes to form the POLIII' complex. PolIII' associates with the gamma complex (composed of gamma, delta, delta', psi and chi chains) and with the beta chain to form the complete DNA polymerase III complex.</text>
</comment>
<dbReference type="Pfam" id="PF13177">
    <property type="entry name" value="DNA_pol3_delta2"/>
    <property type="match status" value="1"/>
</dbReference>
<sequence length="362" mass="40660">MTLYRKYRPQTFSEITGQRHVSITLQTEVETKNIAHAYLFCGPRGIGKTSTARIFAKAVNCLQPKKGEPCTVCENCVAIQEGRALDLIEIDGASNRRIEEARDLRENVRFLPSKFPYKVYIIDEVHMLTTESFNALLKTLEEPPKHAIFILATTEVNKLPKTIISRCQRFDFSRASIEDLVSRLQFISQKEGREVSVPSLKRIARAGGGSMRDAEGILGKIFSMSEKKITEDIVDIVLPRQAVEHITKVLSALFQHQAREALMAFEGAMEEGVDADDFLKDTIEIARKLLLLKSTGPKGLPVLIDVDIENEGEMLKLAELVSEKRIITVLDRFIIAQSRLKLVDIPQLPVEMAIVELAQGEK</sequence>
<dbReference type="Gene3D" id="3.40.50.300">
    <property type="entry name" value="P-loop containing nucleotide triphosphate hydrolases"/>
    <property type="match status" value="1"/>
</dbReference>
<comment type="caution">
    <text evidence="13">The sequence shown here is derived from an EMBL/GenBank/DDBJ whole genome shotgun (WGS) entry which is preliminary data.</text>
</comment>
<evidence type="ECO:0000256" key="2">
    <source>
        <dbReference type="ARBA" id="ARBA00022679"/>
    </source>
</evidence>
<dbReference type="GO" id="GO:0005524">
    <property type="term" value="F:ATP binding"/>
    <property type="evidence" value="ECO:0007669"/>
    <property type="project" value="UniProtKB-KW"/>
</dbReference>
<evidence type="ECO:0000256" key="4">
    <source>
        <dbReference type="ARBA" id="ARBA00022705"/>
    </source>
</evidence>
<dbReference type="Gene3D" id="1.10.8.60">
    <property type="match status" value="1"/>
</dbReference>
<evidence type="ECO:0000256" key="5">
    <source>
        <dbReference type="ARBA" id="ARBA00022723"/>
    </source>
</evidence>
<dbReference type="NCBIfam" id="NF004046">
    <property type="entry name" value="PRK05563.1"/>
    <property type="match status" value="1"/>
</dbReference>
<keyword evidence="2 11" id="KW-0808">Transferase</keyword>
<dbReference type="PANTHER" id="PTHR11669:SF0">
    <property type="entry name" value="PROTEIN STICHEL-LIKE 2"/>
    <property type="match status" value="1"/>
</dbReference>
<dbReference type="Proteomes" id="UP000178249">
    <property type="component" value="Unassembled WGS sequence"/>
</dbReference>
<keyword evidence="8 11" id="KW-0067">ATP-binding</keyword>
<dbReference type="PANTHER" id="PTHR11669">
    <property type="entry name" value="REPLICATION FACTOR C / DNA POLYMERASE III GAMMA-TAU SUBUNIT"/>
    <property type="match status" value="1"/>
</dbReference>
<comment type="catalytic activity">
    <reaction evidence="10 11">
        <text>DNA(n) + a 2'-deoxyribonucleoside 5'-triphosphate = DNA(n+1) + diphosphate</text>
        <dbReference type="Rhea" id="RHEA:22508"/>
        <dbReference type="Rhea" id="RHEA-COMP:17339"/>
        <dbReference type="Rhea" id="RHEA-COMP:17340"/>
        <dbReference type="ChEBI" id="CHEBI:33019"/>
        <dbReference type="ChEBI" id="CHEBI:61560"/>
        <dbReference type="ChEBI" id="CHEBI:173112"/>
        <dbReference type="EC" id="2.7.7.7"/>
    </reaction>
</comment>
<dbReference type="SUPFAM" id="SSF48019">
    <property type="entry name" value="post-AAA+ oligomerization domain-like"/>
    <property type="match status" value="1"/>
</dbReference>
<dbReference type="EC" id="2.7.7.7" evidence="11"/>
<evidence type="ECO:0000256" key="1">
    <source>
        <dbReference type="ARBA" id="ARBA00006360"/>
    </source>
</evidence>
<dbReference type="Pfam" id="PF12169">
    <property type="entry name" value="DNA_pol3_gamma3"/>
    <property type="match status" value="1"/>
</dbReference>
<dbReference type="NCBIfam" id="TIGR02397">
    <property type="entry name" value="dnaX_nterm"/>
    <property type="match status" value="1"/>
</dbReference>
<keyword evidence="3 11" id="KW-0548">Nucleotidyltransferase</keyword>
<evidence type="ECO:0000256" key="8">
    <source>
        <dbReference type="ARBA" id="ARBA00022840"/>
    </source>
</evidence>
<dbReference type="SMART" id="SM00382">
    <property type="entry name" value="AAA"/>
    <property type="match status" value="1"/>
</dbReference>
<dbReference type="GO" id="GO:0003677">
    <property type="term" value="F:DNA binding"/>
    <property type="evidence" value="ECO:0007669"/>
    <property type="project" value="InterPro"/>
</dbReference>
<keyword evidence="5" id="KW-0479">Metal-binding</keyword>
<dbReference type="InterPro" id="IPR050238">
    <property type="entry name" value="DNA_Rep/Repair_Clamp_Loader"/>
</dbReference>
<dbReference type="SUPFAM" id="SSF52540">
    <property type="entry name" value="P-loop containing nucleoside triphosphate hydrolases"/>
    <property type="match status" value="1"/>
</dbReference>
<dbReference type="GO" id="GO:0006261">
    <property type="term" value="P:DNA-templated DNA replication"/>
    <property type="evidence" value="ECO:0007669"/>
    <property type="project" value="TreeGrafter"/>
</dbReference>
<dbReference type="InterPro" id="IPR001270">
    <property type="entry name" value="ClpA/B"/>
</dbReference>
<evidence type="ECO:0000256" key="3">
    <source>
        <dbReference type="ARBA" id="ARBA00022695"/>
    </source>
</evidence>
<dbReference type="Gene3D" id="1.20.272.10">
    <property type="match status" value="1"/>
</dbReference>
<evidence type="ECO:0000259" key="12">
    <source>
        <dbReference type="SMART" id="SM00382"/>
    </source>
</evidence>
<keyword evidence="9 11" id="KW-0239">DNA-directed DNA polymerase</keyword>
<dbReference type="EMBL" id="MFKP01000002">
    <property type="protein sequence ID" value="OGG44783.1"/>
    <property type="molecule type" value="Genomic_DNA"/>
</dbReference>
<organism evidence="13 14">
    <name type="scientific">Candidatus Kaiserbacteria bacterium RIFCSPHIGHO2_01_FULL_48_10</name>
    <dbReference type="NCBI Taxonomy" id="1798476"/>
    <lineage>
        <taxon>Bacteria</taxon>
        <taxon>Candidatus Kaiseribacteriota</taxon>
    </lineage>
</organism>
<dbReference type="GO" id="GO:0009360">
    <property type="term" value="C:DNA polymerase III complex"/>
    <property type="evidence" value="ECO:0007669"/>
    <property type="project" value="InterPro"/>
</dbReference>
<dbReference type="GO" id="GO:0003887">
    <property type="term" value="F:DNA-directed DNA polymerase activity"/>
    <property type="evidence" value="ECO:0007669"/>
    <property type="project" value="UniProtKB-KW"/>
</dbReference>
<dbReference type="GO" id="GO:0046872">
    <property type="term" value="F:metal ion binding"/>
    <property type="evidence" value="ECO:0007669"/>
    <property type="project" value="UniProtKB-KW"/>
</dbReference>
<gene>
    <name evidence="11" type="primary">dnaX</name>
    <name evidence="13" type="ORF">A2841_02295</name>
</gene>
<dbReference type="FunFam" id="3.40.50.300:FF:000014">
    <property type="entry name" value="DNA polymerase III subunit gamma/tau"/>
    <property type="match status" value="1"/>
</dbReference>
<dbReference type="InterPro" id="IPR003593">
    <property type="entry name" value="AAA+_ATPase"/>
</dbReference>
<protein>
    <recommendedName>
        <fullName evidence="11">DNA polymerase III subunit gamma/tau</fullName>
        <ecNumber evidence="11">2.7.7.7</ecNumber>
    </recommendedName>
</protein>
<keyword evidence="6 11" id="KW-0547">Nucleotide-binding</keyword>
<comment type="function">
    <text evidence="11">DNA polymerase III is a complex, multichain enzyme responsible for most of the replicative synthesis in bacteria. This DNA polymerase also exhibits 3' to 5' exonuclease activity.</text>
</comment>
<dbReference type="InterPro" id="IPR008921">
    <property type="entry name" value="DNA_pol3_clamp-load_cplx_C"/>
</dbReference>
<feature type="domain" description="AAA+ ATPase" evidence="12">
    <location>
        <begin position="34"/>
        <end position="176"/>
    </location>
</feature>
<comment type="similarity">
    <text evidence="1 11">Belongs to the DnaX/STICHEL family.</text>
</comment>
<reference evidence="13 14" key="1">
    <citation type="journal article" date="2016" name="Nat. Commun.">
        <title>Thousands of microbial genomes shed light on interconnected biogeochemical processes in an aquifer system.</title>
        <authorList>
            <person name="Anantharaman K."/>
            <person name="Brown C.T."/>
            <person name="Hug L.A."/>
            <person name="Sharon I."/>
            <person name="Castelle C.J."/>
            <person name="Probst A.J."/>
            <person name="Thomas B.C."/>
            <person name="Singh A."/>
            <person name="Wilkins M.J."/>
            <person name="Karaoz U."/>
            <person name="Brodie E.L."/>
            <person name="Williams K.H."/>
            <person name="Hubbard S.S."/>
            <person name="Banfield J.F."/>
        </authorList>
    </citation>
    <scope>NUCLEOTIDE SEQUENCE [LARGE SCALE GENOMIC DNA]</scope>
</reference>
<dbReference type="AlphaFoldDB" id="A0A1F6C6P0"/>
<evidence type="ECO:0000313" key="14">
    <source>
        <dbReference type="Proteomes" id="UP000178249"/>
    </source>
</evidence>
<accession>A0A1F6C6P0</accession>
<evidence type="ECO:0000313" key="13">
    <source>
        <dbReference type="EMBL" id="OGG44783.1"/>
    </source>
</evidence>
<dbReference type="InterPro" id="IPR022754">
    <property type="entry name" value="DNA_pol_III_gamma-3"/>
</dbReference>
<name>A0A1F6C6P0_9BACT</name>
<evidence type="ECO:0000256" key="11">
    <source>
        <dbReference type="RuleBase" id="RU364063"/>
    </source>
</evidence>
<evidence type="ECO:0000256" key="6">
    <source>
        <dbReference type="ARBA" id="ARBA00022741"/>
    </source>
</evidence>
<evidence type="ECO:0000256" key="10">
    <source>
        <dbReference type="ARBA" id="ARBA00049244"/>
    </source>
</evidence>
<evidence type="ECO:0000256" key="7">
    <source>
        <dbReference type="ARBA" id="ARBA00022833"/>
    </source>
</evidence>
<keyword evidence="4 11" id="KW-0235">DNA replication</keyword>
<dbReference type="CDD" id="cd00009">
    <property type="entry name" value="AAA"/>
    <property type="match status" value="1"/>
</dbReference>